<evidence type="ECO:0000313" key="2">
    <source>
        <dbReference type="Proteomes" id="UP000887159"/>
    </source>
</evidence>
<proteinExistence type="predicted"/>
<accession>A0A8X6VKD8</accession>
<evidence type="ECO:0000313" key="1">
    <source>
        <dbReference type="EMBL" id="GFY16054.1"/>
    </source>
</evidence>
<gene>
    <name evidence="1" type="primary">jockeypol_328</name>
    <name evidence="1" type="ORF">TNCV_341031</name>
</gene>
<reference evidence="1" key="1">
    <citation type="submission" date="2020-08" db="EMBL/GenBank/DDBJ databases">
        <title>Multicomponent nature underlies the extraordinary mechanical properties of spider dragline silk.</title>
        <authorList>
            <person name="Kono N."/>
            <person name="Nakamura H."/>
            <person name="Mori M."/>
            <person name="Yoshida Y."/>
            <person name="Ohtoshi R."/>
            <person name="Malay A.D."/>
            <person name="Moran D.A.P."/>
            <person name="Tomita M."/>
            <person name="Numata K."/>
            <person name="Arakawa K."/>
        </authorList>
    </citation>
    <scope>NUCLEOTIDE SEQUENCE</scope>
</reference>
<keyword evidence="1" id="KW-0695">RNA-directed DNA polymerase</keyword>
<keyword evidence="1" id="KW-0548">Nucleotidyltransferase</keyword>
<dbReference type="Gene3D" id="3.60.10.10">
    <property type="entry name" value="Endonuclease/exonuclease/phosphatase"/>
    <property type="match status" value="1"/>
</dbReference>
<dbReference type="SUPFAM" id="SSF56219">
    <property type="entry name" value="DNase I-like"/>
    <property type="match status" value="1"/>
</dbReference>
<organism evidence="1 2">
    <name type="scientific">Trichonephila clavipes</name>
    <name type="common">Golden silk orbweaver</name>
    <name type="synonym">Nephila clavipes</name>
    <dbReference type="NCBI Taxonomy" id="2585209"/>
    <lineage>
        <taxon>Eukaryota</taxon>
        <taxon>Metazoa</taxon>
        <taxon>Ecdysozoa</taxon>
        <taxon>Arthropoda</taxon>
        <taxon>Chelicerata</taxon>
        <taxon>Arachnida</taxon>
        <taxon>Araneae</taxon>
        <taxon>Araneomorphae</taxon>
        <taxon>Entelegynae</taxon>
        <taxon>Araneoidea</taxon>
        <taxon>Nephilidae</taxon>
        <taxon>Trichonephila</taxon>
    </lineage>
</organism>
<comment type="caution">
    <text evidence="1">The sequence shown here is derived from an EMBL/GenBank/DDBJ whole genome shotgun (WGS) entry which is preliminary data.</text>
</comment>
<protein>
    <submittedName>
        <fullName evidence="1">RNA-directed DNA polymerase from mobile element jockey</fullName>
    </submittedName>
</protein>
<dbReference type="EMBL" id="BMAU01021336">
    <property type="protein sequence ID" value="GFY16054.1"/>
    <property type="molecule type" value="Genomic_DNA"/>
</dbReference>
<keyword evidence="1" id="KW-0808">Transferase</keyword>
<dbReference type="GO" id="GO:0003964">
    <property type="term" value="F:RNA-directed DNA polymerase activity"/>
    <property type="evidence" value="ECO:0007669"/>
    <property type="project" value="UniProtKB-KW"/>
</dbReference>
<keyword evidence="2" id="KW-1185">Reference proteome</keyword>
<dbReference type="InterPro" id="IPR036691">
    <property type="entry name" value="Endo/exonu/phosph_ase_sf"/>
</dbReference>
<dbReference type="AlphaFoldDB" id="A0A8X6VKD8"/>
<sequence>MWSCPNNSIRGCQLKTFVDTLDLSIAFPDTPTRYGYRSANTLDFAIINNFHFPYNINSLAELSSDHNPVILNFSLLPQFIMTTLGQLPPAGQPLKIT</sequence>
<dbReference type="Proteomes" id="UP000887159">
    <property type="component" value="Unassembled WGS sequence"/>
</dbReference>
<name>A0A8X6VKD8_TRICX</name>